<accession>A0A916Y629</accession>
<protein>
    <submittedName>
        <fullName evidence="1">Uncharacterized protein</fullName>
    </submittedName>
</protein>
<dbReference type="Proteomes" id="UP000633205">
    <property type="component" value="Unassembled WGS sequence"/>
</dbReference>
<name>A0A916Y629_9MICO</name>
<evidence type="ECO:0000313" key="2">
    <source>
        <dbReference type="Proteomes" id="UP000633205"/>
    </source>
</evidence>
<sequence length="315" mass="34175">MSFDWEAYRESVDPADVQWTDAADLARMSVHAFMAENSPVRRVASAGRLRLTGPGVSIHSAPVEAVAKVMTGFQKLVLATGLANTGWRMLRGRIPAEVESRTRLMLNGSALPGSLVLNMVPATSPADEILPDGQGEFFRDADDQDVDKAIDRALSILNRGKVLGPDSDDSGFAAALNTAGPRVASALRTFSTSLFSGGFEPDIVWHQPRVPVRRARLGLSHLEHINRFITTRRLVREPIALEGVLRTVSDKKPMLELETAPDEFERVDAKDIAAEVMSALHVGVRLRIHAEAVENVSPGGDTSFTYKATGVEVLS</sequence>
<reference evidence="1" key="2">
    <citation type="submission" date="2020-09" db="EMBL/GenBank/DDBJ databases">
        <authorList>
            <person name="Sun Q."/>
            <person name="Zhou Y."/>
        </authorList>
    </citation>
    <scope>NUCLEOTIDE SEQUENCE</scope>
    <source>
        <strain evidence="1">CGMCC 1.15152</strain>
    </source>
</reference>
<comment type="caution">
    <text evidence="1">The sequence shown here is derived from an EMBL/GenBank/DDBJ whole genome shotgun (WGS) entry which is preliminary data.</text>
</comment>
<proteinExistence type="predicted"/>
<evidence type="ECO:0000313" key="1">
    <source>
        <dbReference type="EMBL" id="GGD32940.1"/>
    </source>
</evidence>
<dbReference type="AlphaFoldDB" id="A0A916Y629"/>
<organism evidence="1 2">
    <name type="scientific">Microbacterium faecale</name>
    <dbReference type="NCBI Taxonomy" id="1804630"/>
    <lineage>
        <taxon>Bacteria</taxon>
        <taxon>Bacillati</taxon>
        <taxon>Actinomycetota</taxon>
        <taxon>Actinomycetes</taxon>
        <taxon>Micrococcales</taxon>
        <taxon>Microbacteriaceae</taxon>
        <taxon>Microbacterium</taxon>
    </lineage>
</organism>
<keyword evidence="2" id="KW-1185">Reference proteome</keyword>
<reference evidence="1" key="1">
    <citation type="journal article" date="2014" name="Int. J. Syst. Evol. Microbiol.">
        <title>Complete genome sequence of Corynebacterium casei LMG S-19264T (=DSM 44701T), isolated from a smear-ripened cheese.</title>
        <authorList>
            <consortium name="US DOE Joint Genome Institute (JGI-PGF)"/>
            <person name="Walter F."/>
            <person name="Albersmeier A."/>
            <person name="Kalinowski J."/>
            <person name="Ruckert C."/>
        </authorList>
    </citation>
    <scope>NUCLEOTIDE SEQUENCE</scope>
    <source>
        <strain evidence="1">CGMCC 1.15152</strain>
    </source>
</reference>
<dbReference type="EMBL" id="BMHO01000001">
    <property type="protein sequence ID" value="GGD32940.1"/>
    <property type="molecule type" value="Genomic_DNA"/>
</dbReference>
<gene>
    <name evidence="1" type="ORF">GCM10010915_11670</name>
</gene>